<evidence type="ECO:0008006" key="4">
    <source>
        <dbReference type="Google" id="ProtNLM"/>
    </source>
</evidence>
<sequence length="156" mass="17110">MRQQRWFPIAALAVGLFAINVVARLVTRFAFADNDAAETRTTVIMFALIGVVLAGYAFWASHHRPASQWLAPDWVTGVAAAMILTLLVGPFVSGDQPFSGGSDHFFAQIALYAAFAGAGTLIGYWVSVAMGRDYRSRSLKAYTQTRQAKPRKVVRR</sequence>
<reference evidence="2 3" key="1">
    <citation type="submission" date="2021-06" db="EMBL/GenBank/DDBJ databases">
        <title>Actinoplanes lichenicola sp. nov., and Actinoplanes ovalisporus sp. nov., isolated from lichen in Thailand.</title>
        <authorList>
            <person name="Saeng-In P."/>
            <person name="Kanchanasin P."/>
            <person name="Yuki M."/>
            <person name="Kudo T."/>
            <person name="Ohkuma M."/>
            <person name="Phongsopitanun W."/>
            <person name="Tanasupawat S."/>
        </authorList>
    </citation>
    <scope>NUCLEOTIDE SEQUENCE [LARGE SCALE GENOMIC DNA]</scope>
    <source>
        <strain evidence="2 3">NBRC 110975</strain>
    </source>
</reference>
<protein>
    <recommendedName>
        <fullName evidence="4">Integral membrane protein</fullName>
    </recommendedName>
</protein>
<dbReference type="Proteomes" id="UP001519654">
    <property type="component" value="Unassembled WGS sequence"/>
</dbReference>
<feature type="transmembrane region" description="Helical" evidence="1">
    <location>
        <begin position="43"/>
        <end position="62"/>
    </location>
</feature>
<feature type="transmembrane region" description="Helical" evidence="1">
    <location>
        <begin position="74"/>
        <end position="93"/>
    </location>
</feature>
<keyword evidence="1" id="KW-0472">Membrane</keyword>
<dbReference type="RefSeq" id="WP_215784812.1">
    <property type="nucleotide sequence ID" value="NZ_JAHKKG010000002.1"/>
</dbReference>
<feature type="transmembrane region" description="Helical" evidence="1">
    <location>
        <begin position="105"/>
        <end position="127"/>
    </location>
</feature>
<gene>
    <name evidence="2" type="ORF">KOI35_04745</name>
</gene>
<evidence type="ECO:0000256" key="1">
    <source>
        <dbReference type="SAM" id="Phobius"/>
    </source>
</evidence>
<evidence type="ECO:0000313" key="2">
    <source>
        <dbReference type="EMBL" id="MBU2662810.1"/>
    </source>
</evidence>
<keyword evidence="1" id="KW-0812">Transmembrane</keyword>
<feature type="transmembrane region" description="Helical" evidence="1">
    <location>
        <begin position="7"/>
        <end position="31"/>
    </location>
</feature>
<accession>A0ABS5YH69</accession>
<keyword evidence="3" id="KW-1185">Reference proteome</keyword>
<name>A0ABS5YH69_9ACTN</name>
<evidence type="ECO:0000313" key="3">
    <source>
        <dbReference type="Proteomes" id="UP001519654"/>
    </source>
</evidence>
<organism evidence="2 3">
    <name type="scientific">Paractinoplanes bogorensis</name>
    <dbReference type="NCBI Taxonomy" id="1610840"/>
    <lineage>
        <taxon>Bacteria</taxon>
        <taxon>Bacillati</taxon>
        <taxon>Actinomycetota</taxon>
        <taxon>Actinomycetes</taxon>
        <taxon>Micromonosporales</taxon>
        <taxon>Micromonosporaceae</taxon>
        <taxon>Paractinoplanes</taxon>
    </lineage>
</organism>
<proteinExistence type="predicted"/>
<dbReference type="EMBL" id="JAHKKG010000002">
    <property type="protein sequence ID" value="MBU2662810.1"/>
    <property type="molecule type" value="Genomic_DNA"/>
</dbReference>
<comment type="caution">
    <text evidence="2">The sequence shown here is derived from an EMBL/GenBank/DDBJ whole genome shotgun (WGS) entry which is preliminary data.</text>
</comment>
<keyword evidence="1" id="KW-1133">Transmembrane helix</keyword>